<evidence type="ECO:0000259" key="2">
    <source>
        <dbReference type="Pfam" id="PF00296"/>
    </source>
</evidence>
<reference evidence="4" key="1">
    <citation type="submission" date="2016-10" db="EMBL/GenBank/DDBJ databases">
        <authorList>
            <person name="de Groot N.N."/>
        </authorList>
    </citation>
    <scope>NUCLEOTIDE SEQUENCE [LARGE SCALE GENOMIC DNA]</scope>
    <source>
        <strain evidence="4">DSM 44637</strain>
    </source>
</reference>
<evidence type="ECO:0000313" key="3">
    <source>
        <dbReference type="EMBL" id="NEC59220.1"/>
    </source>
</evidence>
<keyword evidence="6" id="KW-1185">Reference proteome</keyword>
<sequence>MLTLGTGISVRPEADPLDDIRWADREPRVAGAWMLDHLQGWAPRGVQETDPHLLLEPFSVLAAGAAATSRVPLGVAVTDPVRRSPVSLAHTAATTSWLGGRKMLLGLGVGDPGQLRPFGLHPGRERTGRLDYIRPALRDLAALRDQGRLRPEGPDLPLTGISPFEVYVAAHGPQMLRLTARYGDGWLPTSLPVRQYRSNLAAIREAAAAAGRDPEAVRPCLFLWAALGGDEAESAELLRRPEVRAVALYRGRSAFAEHGAGYPLPHAYVPHEIPAEQAPEVLASIPDALVREAVLHGSPQQVAGKLGEYAEAGCRHVIVQDIGRFADPEGTERSRAALLAVADALGGQ</sequence>
<name>A0A1I5S6U6_9PSEU</name>
<evidence type="ECO:0000313" key="4">
    <source>
        <dbReference type="EMBL" id="SFP66455.1"/>
    </source>
</evidence>
<evidence type="ECO:0000313" key="5">
    <source>
        <dbReference type="Proteomes" id="UP000199137"/>
    </source>
</evidence>
<dbReference type="InterPro" id="IPR036661">
    <property type="entry name" value="Luciferase-like_sf"/>
</dbReference>
<dbReference type="GO" id="GO:0016705">
    <property type="term" value="F:oxidoreductase activity, acting on paired donors, with incorporation or reduction of molecular oxygen"/>
    <property type="evidence" value="ECO:0007669"/>
    <property type="project" value="InterPro"/>
</dbReference>
<dbReference type="PANTHER" id="PTHR43244">
    <property type="match status" value="1"/>
</dbReference>
<dbReference type="InterPro" id="IPR011251">
    <property type="entry name" value="Luciferase-like_dom"/>
</dbReference>
<keyword evidence="1" id="KW-0560">Oxidoreductase</keyword>
<organism evidence="4 5">
    <name type="scientific">Amycolatopsis rubida</name>
    <dbReference type="NCBI Taxonomy" id="112413"/>
    <lineage>
        <taxon>Bacteria</taxon>
        <taxon>Bacillati</taxon>
        <taxon>Actinomycetota</taxon>
        <taxon>Actinomycetes</taxon>
        <taxon>Pseudonocardiales</taxon>
        <taxon>Pseudonocardiaceae</taxon>
        <taxon>Amycolatopsis</taxon>
    </lineage>
</organism>
<dbReference type="InterPro" id="IPR050564">
    <property type="entry name" value="F420-G6PD/mer"/>
</dbReference>
<accession>A0A1I5S6U6</accession>
<evidence type="ECO:0000313" key="6">
    <source>
        <dbReference type="Proteomes" id="UP000470404"/>
    </source>
</evidence>
<dbReference type="STRING" id="112413.SAMN05421854_106212"/>
<dbReference type="Gene3D" id="3.20.20.30">
    <property type="entry name" value="Luciferase-like domain"/>
    <property type="match status" value="1"/>
</dbReference>
<dbReference type="SUPFAM" id="SSF51679">
    <property type="entry name" value="Bacterial luciferase-like"/>
    <property type="match status" value="1"/>
</dbReference>
<dbReference type="RefSeq" id="WP_067588411.1">
    <property type="nucleotide sequence ID" value="NZ_FOWC01000006.1"/>
</dbReference>
<dbReference type="PANTHER" id="PTHR43244:SF1">
    <property type="entry name" value="5,10-METHYLENETETRAHYDROMETHANOPTERIN REDUCTASE"/>
    <property type="match status" value="1"/>
</dbReference>
<gene>
    <name evidence="3" type="ORF">G3I59_27445</name>
    <name evidence="4" type="ORF">SAMN05421854_106212</name>
</gene>
<dbReference type="Proteomes" id="UP000199137">
    <property type="component" value="Unassembled WGS sequence"/>
</dbReference>
<evidence type="ECO:0000256" key="1">
    <source>
        <dbReference type="ARBA" id="ARBA00023002"/>
    </source>
</evidence>
<dbReference type="Pfam" id="PF00296">
    <property type="entry name" value="Bac_luciferase"/>
    <property type="match status" value="1"/>
</dbReference>
<dbReference type="CDD" id="cd01097">
    <property type="entry name" value="Tetrahydromethanopterin_reductase"/>
    <property type="match status" value="1"/>
</dbReference>
<dbReference type="EMBL" id="JAAGNC010000138">
    <property type="protein sequence ID" value="NEC59220.1"/>
    <property type="molecule type" value="Genomic_DNA"/>
</dbReference>
<reference evidence="3 6" key="3">
    <citation type="submission" date="2020-01" db="EMBL/GenBank/DDBJ databases">
        <title>Insect and environment-associated Actinomycetes.</title>
        <authorList>
            <person name="Currrie C."/>
            <person name="Chevrette M."/>
            <person name="Carlson C."/>
            <person name="Stubbendieck R."/>
            <person name="Wendt-Pienkowski E."/>
        </authorList>
    </citation>
    <scope>NUCLEOTIDE SEQUENCE [LARGE SCALE GENOMIC DNA]</scope>
    <source>
        <strain evidence="3 6">SID8386</strain>
    </source>
</reference>
<reference evidence="5" key="2">
    <citation type="submission" date="2016-10" db="EMBL/GenBank/DDBJ databases">
        <authorList>
            <person name="Varghese N."/>
            <person name="Submissions S."/>
        </authorList>
    </citation>
    <scope>NUCLEOTIDE SEQUENCE [LARGE SCALE GENOMIC DNA]</scope>
    <source>
        <strain evidence="5">DSM 44637</strain>
    </source>
</reference>
<dbReference type="AlphaFoldDB" id="A0A1I5S6U6"/>
<proteinExistence type="predicted"/>
<dbReference type="Proteomes" id="UP000470404">
    <property type="component" value="Unassembled WGS sequence"/>
</dbReference>
<protein>
    <submittedName>
        <fullName evidence="3">LLM class flavin-dependent oxidoreductase</fullName>
    </submittedName>
    <submittedName>
        <fullName evidence="4">Phthiodiolone/phenolphthiodiolone dimycocerosates ketoreductase</fullName>
    </submittedName>
</protein>
<dbReference type="EMBL" id="FOWC01000006">
    <property type="protein sequence ID" value="SFP66455.1"/>
    <property type="molecule type" value="Genomic_DNA"/>
</dbReference>
<feature type="domain" description="Luciferase-like" evidence="2">
    <location>
        <begin position="31"/>
        <end position="315"/>
    </location>
</feature>